<organism evidence="1">
    <name type="scientific">viral metagenome</name>
    <dbReference type="NCBI Taxonomy" id="1070528"/>
    <lineage>
        <taxon>unclassified sequences</taxon>
        <taxon>metagenomes</taxon>
        <taxon>organismal metagenomes</taxon>
    </lineage>
</organism>
<dbReference type="EMBL" id="MN740827">
    <property type="protein sequence ID" value="QHU13819.1"/>
    <property type="molecule type" value="Genomic_DNA"/>
</dbReference>
<name>A0A6C0K7W9_9ZZZZ</name>
<evidence type="ECO:0000313" key="1">
    <source>
        <dbReference type="EMBL" id="QHU13819.1"/>
    </source>
</evidence>
<proteinExistence type="predicted"/>
<accession>A0A6C0K7W9</accession>
<dbReference type="AlphaFoldDB" id="A0A6C0K7W9"/>
<reference evidence="1" key="1">
    <citation type="journal article" date="2020" name="Nature">
        <title>Giant virus diversity and host interactions through global metagenomics.</title>
        <authorList>
            <person name="Schulz F."/>
            <person name="Roux S."/>
            <person name="Paez-Espino D."/>
            <person name="Jungbluth S."/>
            <person name="Walsh D.A."/>
            <person name="Denef V.J."/>
            <person name="McMahon K.D."/>
            <person name="Konstantinidis K.T."/>
            <person name="Eloe-Fadrosh E.A."/>
            <person name="Kyrpides N.C."/>
            <person name="Woyke T."/>
        </authorList>
    </citation>
    <scope>NUCLEOTIDE SEQUENCE</scope>
    <source>
        <strain evidence="1">GVMAG-S-1101182-85</strain>
    </source>
</reference>
<sequence length="161" mass="17104">MSFRVGLLFVLLLVLSIILFFLPRDGFTNLDTSAAAPIIDQPPRQYPARTIVSGGPSVPSQAAPSDEIRLMSPEVAHDVYAPNQESAAIPERLRHPERMFQPAPSNSTREIAEAAGIASASSSQAAHSMQAFAPEVASNGGEFMNGIFANDSSEPGAYSAF</sequence>
<protein>
    <submittedName>
        <fullName evidence="1">Uncharacterized protein</fullName>
    </submittedName>
</protein>